<evidence type="ECO:0000259" key="2">
    <source>
        <dbReference type="Pfam" id="PF04069"/>
    </source>
</evidence>
<evidence type="ECO:0000256" key="1">
    <source>
        <dbReference type="SAM" id="SignalP"/>
    </source>
</evidence>
<dbReference type="Gene3D" id="3.40.190.10">
    <property type="entry name" value="Periplasmic binding protein-like II"/>
    <property type="match status" value="1"/>
</dbReference>
<reference evidence="3 4" key="1">
    <citation type="submission" date="2018-03" db="EMBL/GenBank/DDBJ databases">
        <title>Aquarubrobacter algicola gen. nov., sp. nov., a novel actinobacterium isolated from shallow eutrophic lake during the end of cyanobacterial harmful algal blooms.</title>
        <authorList>
            <person name="Chun S.J."/>
        </authorList>
    </citation>
    <scope>NUCLEOTIDE SEQUENCE [LARGE SCALE GENOMIC DNA]</scope>
    <source>
        <strain evidence="3 4">Seoho-28</strain>
    </source>
</reference>
<dbReference type="EMBL" id="PYYB01000004">
    <property type="protein sequence ID" value="PTL54951.1"/>
    <property type="molecule type" value="Genomic_DNA"/>
</dbReference>
<dbReference type="SUPFAM" id="SSF53850">
    <property type="entry name" value="Periplasmic binding protein-like II"/>
    <property type="match status" value="1"/>
</dbReference>
<gene>
    <name evidence="3" type="ORF">C7Y72_20485</name>
</gene>
<dbReference type="PROSITE" id="PS51257">
    <property type="entry name" value="PROKAR_LIPOPROTEIN"/>
    <property type="match status" value="1"/>
</dbReference>
<dbReference type="OrthoDB" id="9781705at2"/>
<organism evidence="3 4">
    <name type="scientific">Paraconexibacter algicola</name>
    <dbReference type="NCBI Taxonomy" id="2133960"/>
    <lineage>
        <taxon>Bacteria</taxon>
        <taxon>Bacillati</taxon>
        <taxon>Actinomycetota</taxon>
        <taxon>Thermoleophilia</taxon>
        <taxon>Solirubrobacterales</taxon>
        <taxon>Paraconexibacteraceae</taxon>
        <taxon>Paraconexibacter</taxon>
    </lineage>
</organism>
<dbReference type="RefSeq" id="WP_107571052.1">
    <property type="nucleotide sequence ID" value="NZ_PYYB01000004.1"/>
</dbReference>
<feature type="domain" description="ABC-type glycine betaine transport system substrate-binding" evidence="2">
    <location>
        <begin position="63"/>
        <end position="328"/>
    </location>
</feature>
<sequence length="333" mass="35770">MNTSTTRRLLAALLALVAVLAFSACGDDEDDGSTPASSGTTSTESATAAKAIVSNPANASTPEITVGSKNFTEQFILGEIYAQALQAAGYKVKKELNLGSEQIAFKSVKSGEVDAYPEYTGTALTSFFDVKTDDIPKDEQAAYEETKKGFAEDGLTALAPTPFTDANEVGMTKKRAEELGITTISQLAAKSGELTMSGSPECRQRTDCLLGLERTYGAKFKKYLPVDLALRHEVLTKGQADASILFTTDGQIAAQDLLVLEDDKNLFPPYNVTFVVRDETLEAAGPDFEKVITQVQEGLTAEVMQELNSRVDLDKEKPEAVAKAYLTEAGYLQ</sequence>
<dbReference type="InterPro" id="IPR007210">
    <property type="entry name" value="ABC_Gly_betaine_transp_sub-bd"/>
</dbReference>
<comment type="caution">
    <text evidence="3">The sequence shown here is derived from an EMBL/GenBank/DDBJ whole genome shotgun (WGS) entry which is preliminary data.</text>
</comment>
<accession>A0A2T4UCP3</accession>
<keyword evidence="1" id="KW-0732">Signal</keyword>
<dbReference type="Gene3D" id="3.40.190.120">
    <property type="entry name" value="Osmoprotection protein (prox), domain 2"/>
    <property type="match status" value="1"/>
</dbReference>
<dbReference type="AlphaFoldDB" id="A0A2T4UCP3"/>
<protein>
    <submittedName>
        <fullName evidence="3">Quaternary ammonium transporter</fullName>
    </submittedName>
</protein>
<dbReference type="GO" id="GO:0022857">
    <property type="term" value="F:transmembrane transporter activity"/>
    <property type="evidence" value="ECO:0007669"/>
    <property type="project" value="InterPro"/>
</dbReference>
<evidence type="ECO:0000313" key="3">
    <source>
        <dbReference type="EMBL" id="PTL54951.1"/>
    </source>
</evidence>
<evidence type="ECO:0000313" key="4">
    <source>
        <dbReference type="Proteomes" id="UP000240739"/>
    </source>
</evidence>
<feature type="chain" id="PRO_5038720487" evidence="1">
    <location>
        <begin position="27"/>
        <end position="333"/>
    </location>
</feature>
<dbReference type="CDD" id="cd13528">
    <property type="entry name" value="PBP2_osmoprotectants"/>
    <property type="match status" value="1"/>
</dbReference>
<keyword evidence="4" id="KW-1185">Reference proteome</keyword>
<name>A0A2T4UCP3_9ACTN</name>
<dbReference type="Pfam" id="PF04069">
    <property type="entry name" value="OpuAC"/>
    <property type="match status" value="1"/>
</dbReference>
<feature type="signal peptide" evidence="1">
    <location>
        <begin position="1"/>
        <end position="26"/>
    </location>
</feature>
<dbReference type="Proteomes" id="UP000240739">
    <property type="component" value="Unassembled WGS sequence"/>
</dbReference>
<proteinExistence type="predicted"/>
<dbReference type="GO" id="GO:0043190">
    <property type="term" value="C:ATP-binding cassette (ABC) transporter complex"/>
    <property type="evidence" value="ECO:0007669"/>
    <property type="project" value="InterPro"/>
</dbReference>